<feature type="region of interest" description="Disordered" evidence="1">
    <location>
        <begin position="22"/>
        <end position="108"/>
    </location>
</feature>
<feature type="region of interest" description="Disordered" evidence="1">
    <location>
        <begin position="174"/>
        <end position="195"/>
    </location>
</feature>
<dbReference type="OrthoDB" id="1926132at2759"/>
<dbReference type="EMBL" id="MTKT01005554">
    <property type="protein sequence ID" value="OWM66482.1"/>
    <property type="molecule type" value="Genomic_DNA"/>
</dbReference>
<evidence type="ECO:0000313" key="3">
    <source>
        <dbReference type="EMBL" id="PKI59937.1"/>
    </source>
</evidence>
<reference evidence="2" key="2">
    <citation type="submission" date="2017-06" db="EMBL/GenBank/DDBJ databases">
        <title>The pomegranate genome and the genomics of punicalagin biosynthesis.</title>
        <authorList>
            <person name="Xu C."/>
        </authorList>
    </citation>
    <scope>NUCLEOTIDE SEQUENCE [LARGE SCALE GENOMIC DNA]</scope>
    <source>
        <tissue evidence="2">Fresh leaf</tissue>
    </source>
</reference>
<dbReference type="InterPro" id="IPR038796">
    <property type="entry name" value="At1g76070-like"/>
</dbReference>
<dbReference type="AlphaFoldDB" id="A0A218W310"/>
<feature type="compositionally biased region" description="Pro residues" evidence="1">
    <location>
        <begin position="30"/>
        <end position="39"/>
    </location>
</feature>
<dbReference type="Proteomes" id="UP000233551">
    <property type="component" value="Unassembled WGS sequence"/>
</dbReference>
<dbReference type="Proteomes" id="UP000197138">
    <property type="component" value="Unassembled WGS sequence"/>
</dbReference>
<accession>A0A218W310</accession>
<reference evidence="4" key="1">
    <citation type="journal article" date="2017" name="Plant J.">
        <title>The pomegranate (Punica granatum L.) genome and the genomics of punicalagin biosynthesis.</title>
        <authorList>
            <person name="Qin G."/>
            <person name="Xu C."/>
            <person name="Ming R."/>
            <person name="Tang H."/>
            <person name="Guyot R."/>
            <person name="Kramer E.M."/>
            <person name="Hu Y."/>
            <person name="Yi X."/>
            <person name="Qi Y."/>
            <person name="Xu X."/>
            <person name="Gao Z."/>
            <person name="Pan H."/>
            <person name="Jian J."/>
            <person name="Tian Y."/>
            <person name="Yue Z."/>
            <person name="Xu Y."/>
        </authorList>
    </citation>
    <scope>NUCLEOTIDE SEQUENCE [LARGE SCALE GENOMIC DNA]</scope>
    <source>
        <strain evidence="4">cv. Dabenzi</strain>
    </source>
</reference>
<reference evidence="3 5" key="3">
    <citation type="submission" date="2017-11" db="EMBL/GenBank/DDBJ databases">
        <title>De-novo sequencing of pomegranate (Punica granatum L.) genome.</title>
        <authorList>
            <person name="Akparov Z."/>
            <person name="Amiraslanov A."/>
            <person name="Hajiyeva S."/>
            <person name="Abbasov M."/>
            <person name="Kaur K."/>
            <person name="Hamwieh A."/>
            <person name="Solovyev V."/>
            <person name="Salamov A."/>
            <person name="Braich B."/>
            <person name="Kosarev P."/>
            <person name="Mahmoud A."/>
            <person name="Hajiyev E."/>
            <person name="Babayeva S."/>
            <person name="Izzatullayeva V."/>
            <person name="Mammadov A."/>
            <person name="Mammadov A."/>
            <person name="Sharifova S."/>
            <person name="Ojaghi J."/>
            <person name="Eynullazada K."/>
            <person name="Bayramov B."/>
            <person name="Abdulazimova A."/>
            <person name="Shahmuradov I."/>
        </authorList>
    </citation>
    <scope>NUCLEOTIDE SEQUENCE [LARGE SCALE GENOMIC DNA]</scope>
    <source>
        <strain evidence="3">AG2017</strain>
        <strain evidence="5">cv. AG2017</strain>
        <tissue evidence="3">Leaf</tissue>
    </source>
</reference>
<sequence length="248" mass="27110">MEKPQSRLKGKMLNFLPRVASTAVTFKSPPISPRKPPPGSSSRQAGASVIPKDARRRLKNGSFDAREPGSPIVSCVGQVKKKKNKDMALTMTARLPPTTSDHKEEAKKKDTTMAILKLFKGKKLQGEKSRRDNGAGSGKNEKSAPSLGHLKQFASSRGVLANFDWRAHCGTSTAVAPDNCLENGSCSGDEEEIKEEGRRQKVIIIPHSAPIEAGNRMNNAAEGFALQPRKEINLWKRRTMVPPPPLRL</sequence>
<feature type="compositionally biased region" description="Basic and acidic residues" evidence="1">
    <location>
        <begin position="124"/>
        <end position="133"/>
    </location>
</feature>
<gene>
    <name evidence="2" type="ORF">CDL15_Pgr013699</name>
    <name evidence="3" type="ORF">CRG98_019710</name>
</gene>
<dbReference type="EMBL" id="PGOL01001226">
    <property type="protein sequence ID" value="PKI59937.1"/>
    <property type="molecule type" value="Genomic_DNA"/>
</dbReference>
<dbReference type="PANTHER" id="PTHR34779:SF1">
    <property type="entry name" value="OS09G0542900 PROTEIN"/>
    <property type="match status" value="1"/>
</dbReference>
<comment type="caution">
    <text evidence="2">The sequence shown here is derived from an EMBL/GenBank/DDBJ whole genome shotgun (WGS) entry which is preliminary data.</text>
</comment>
<dbReference type="STRING" id="22663.A0A218W310"/>
<evidence type="ECO:0000313" key="5">
    <source>
        <dbReference type="Proteomes" id="UP000233551"/>
    </source>
</evidence>
<proteinExistence type="predicted"/>
<feature type="region of interest" description="Disordered" evidence="1">
    <location>
        <begin position="120"/>
        <end position="148"/>
    </location>
</feature>
<evidence type="ECO:0000313" key="4">
    <source>
        <dbReference type="Proteomes" id="UP000197138"/>
    </source>
</evidence>
<name>A0A218W310_PUNGR</name>
<evidence type="ECO:0000256" key="1">
    <source>
        <dbReference type="SAM" id="MobiDB-lite"/>
    </source>
</evidence>
<protein>
    <submittedName>
        <fullName evidence="2">Uncharacterized protein</fullName>
    </submittedName>
</protein>
<dbReference type="PANTHER" id="PTHR34779">
    <property type="entry name" value="OS09G0542900 PROTEIN"/>
    <property type="match status" value="1"/>
</dbReference>
<keyword evidence="5" id="KW-1185">Reference proteome</keyword>
<organism evidence="2 4">
    <name type="scientific">Punica granatum</name>
    <name type="common">Pomegranate</name>
    <dbReference type="NCBI Taxonomy" id="22663"/>
    <lineage>
        <taxon>Eukaryota</taxon>
        <taxon>Viridiplantae</taxon>
        <taxon>Streptophyta</taxon>
        <taxon>Embryophyta</taxon>
        <taxon>Tracheophyta</taxon>
        <taxon>Spermatophyta</taxon>
        <taxon>Magnoliopsida</taxon>
        <taxon>eudicotyledons</taxon>
        <taxon>Gunneridae</taxon>
        <taxon>Pentapetalae</taxon>
        <taxon>rosids</taxon>
        <taxon>malvids</taxon>
        <taxon>Myrtales</taxon>
        <taxon>Lythraceae</taxon>
        <taxon>Punica</taxon>
    </lineage>
</organism>
<evidence type="ECO:0000313" key="2">
    <source>
        <dbReference type="EMBL" id="OWM66482.1"/>
    </source>
</evidence>
<dbReference type="GeneID" id="116201186"/>